<dbReference type="EMBL" id="KZ613944">
    <property type="protein sequence ID" value="PMD41785.1"/>
    <property type="molecule type" value="Genomic_DNA"/>
</dbReference>
<proteinExistence type="predicted"/>
<organism evidence="1 2">
    <name type="scientific">Hyaloscypha variabilis (strain UAMH 11265 / GT02V1 / F)</name>
    <name type="common">Meliniomyces variabilis</name>
    <dbReference type="NCBI Taxonomy" id="1149755"/>
    <lineage>
        <taxon>Eukaryota</taxon>
        <taxon>Fungi</taxon>
        <taxon>Dikarya</taxon>
        <taxon>Ascomycota</taxon>
        <taxon>Pezizomycotina</taxon>
        <taxon>Leotiomycetes</taxon>
        <taxon>Helotiales</taxon>
        <taxon>Hyaloscyphaceae</taxon>
        <taxon>Hyaloscypha</taxon>
        <taxon>Hyaloscypha variabilis</taxon>
    </lineage>
</organism>
<evidence type="ECO:0000313" key="1">
    <source>
        <dbReference type="EMBL" id="PMD41785.1"/>
    </source>
</evidence>
<accession>A0A2J6RTE7</accession>
<keyword evidence="2" id="KW-1185">Reference proteome</keyword>
<sequence>MHALSKFKRLFNLCGRDQLCSSRKGYEKLPEDCMDNDTPRDQLEAPPKYVTPCEELEERNTWLRTAATVWPFELSPEEVETVILALGLKYPTLQSLMIVSHLRPNERIRPLKYKNIEETRLIEILRQGGVDSDRVELRLIQSFEKRNTPLEEWSGGKQKGIIVIFNMHTKYTEK</sequence>
<name>A0A2J6RTE7_HYAVF</name>
<dbReference type="Proteomes" id="UP000235786">
    <property type="component" value="Unassembled WGS sequence"/>
</dbReference>
<gene>
    <name evidence="1" type="ORF">L207DRAFT_528382</name>
</gene>
<dbReference type="OrthoDB" id="10444142at2759"/>
<protein>
    <submittedName>
        <fullName evidence="1">Uncharacterized protein</fullName>
    </submittedName>
</protein>
<evidence type="ECO:0000313" key="2">
    <source>
        <dbReference type="Proteomes" id="UP000235786"/>
    </source>
</evidence>
<dbReference type="AlphaFoldDB" id="A0A2J6RTE7"/>
<reference evidence="1 2" key="1">
    <citation type="submission" date="2016-04" db="EMBL/GenBank/DDBJ databases">
        <title>A degradative enzymes factory behind the ericoid mycorrhizal symbiosis.</title>
        <authorList>
            <consortium name="DOE Joint Genome Institute"/>
            <person name="Martino E."/>
            <person name="Morin E."/>
            <person name="Grelet G."/>
            <person name="Kuo A."/>
            <person name="Kohler A."/>
            <person name="Daghino S."/>
            <person name="Barry K."/>
            <person name="Choi C."/>
            <person name="Cichocki N."/>
            <person name="Clum A."/>
            <person name="Copeland A."/>
            <person name="Hainaut M."/>
            <person name="Haridas S."/>
            <person name="Labutti K."/>
            <person name="Lindquist E."/>
            <person name="Lipzen A."/>
            <person name="Khouja H.-R."/>
            <person name="Murat C."/>
            <person name="Ohm R."/>
            <person name="Olson A."/>
            <person name="Spatafora J."/>
            <person name="Veneault-Fourrey C."/>
            <person name="Henrissat B."/>
            <person name="Grigoriev I."/>
            <person name="Martin F."/>
            <person name="Perotto S."/>
        </authorList>
    </citation>
    <scope>NUCLEOTIDE SEQUENCE [LARGE SCALE GENOMIC DNA]</scope>
    <source>
        <strain evidence="1 2">F</strain>
    </source>
</reference>